<dbReference type="InterPro" id="IPR021133">
    <property type="entry name" value="HEAT_type_2"/>
</dbReference>
<dbReference type="Pfam" id="PF13646">
    <property type="entry name" value="HEAT_2"/>
    <property type="match status" value="2"/>
</dbReference>
<organism evidence="2 3">
    <name type="scientific">Tessaracoccus lapidicaptus</name>
    <dbReference type="NCBI Taxonomy" id="1427523"/>
    <lineage>
        <taxon>Bacteria</taxon>
        <taxon>Bacillati</taxon>
        <taxon>Actinomycetota</taxon>
        <taxon>Actinomycetes</taxon>
        <taxon>Propionibacteriales</taxon>
        <taxon>Propionibacteriaceae</taxon>
        <taxon>Tessaracoccus</taxon>
    </lineage>
</organism>
<dbReference type="InterPro" id="IPR011989">
    <property type="entry name" value="ARM-like"/>
</dbReference>
<keyword evidence="3" id="KW-1185">Reference proteome</keyword>
<dbReference type="InterPro" id="IPR016024">
    <property type="entry name" value="ARM-type_fold"/>
</dbReference>
<evidence type="ECO:0000313" key="2">
    <source>
        <dbReference type="EMBL" id="OCL36832.1"/>
    </source>
</evidence>
<sequence length="241" mass="24617">MSHDDGSARRQAALALGAAADPAISPALVGRLRVERDSCIREDLTWALVQHADEAADDLLAMLTSSDPSDRRTAAHVLSKIGDPAHFEDLRPLVADEHPDVAIKAYRAVANTGRPEAADALAARLGDGEALQRDALTTAMHRLGAAAVPVLVVALSDGDAEVRAHAAEALGHIGEPDADAAVEALEGAAADVDAEVRLAAVSALGQLPEAAAGALERLAAAGDPVVAQVARAFRARGAAKA</sequence>
<dbReference type="AlphaFoldDB" id="A0A1C0ARD1"/>
<evidence type="ECO:0000313" key="3">
    <source>
        <dbReference type="Proteomes" id="UP000093501"/>
    </source>
</evidence>
<accession>A0A1C0ARD1</accession>
<dbReference type="SMART" id="SM00567">
    <property type="entry name" value="EZ_HEAT"/>
    <property type="match status" value="7"/>
</dbReference>
<gene>
    <name evidence="2" type="ORF">BCR15_13370</name>
</gene>
<dbReference type="PANTHER" id="PTHR12697:SF38">
    <property type="entry name" value="PBS LYASE HEAT DOMAIN PROTEIN REPEAT-CONTAINING PROTEIN"/>
    <property type="match status" value="1"/>
</dbReference>
<dbReference type="PANTHER" id="PTHR12697">
    <property type="entry name" value="PBS LYASE HEAT-LIKE PROTEIN"/>
    <property type="match status" value="1"/>
</dbReference>
<dbReference type="SUPFAM" id="SSF48371">
    <property type="entry name" value="ARM repeat"/>
    <property type="match status" value="1"/>
</dbReference>
<protein>
    <recommendedName>
        <fullName evidence="4">HEAT repeat domain-containing protein</fullName>
    </recommendedName>
</protein>
<name>A0A1C0ARD1_9ACTN</name>
<dbReference type="EMBL" id="MBQD01000006">
    <property type="protein sequence ID" value="OCL36832.1"/>
    <property type="molecule type" value="Genomic_DNA"/>
</dbReference>
<evidence type="ECO:0008006" key="4">
    <source>
        <dbReference type="Google" id="ProtNLM"/>
    </source>
</evidence>
<comment type="function">
    <text evidence="1">Catalyzes the hydroxylation of the N(6)-(4-aminobutyl)-L-lysine intermediate produced by deoxyhypusine synthase/DHPS on a critical lysine of the eukaryotic translation initiation factor 5A/eIF-5A. This is the second step of the post-translational modification of that lysine into an unusual amino acid residue named hypusine. Hypusination is unique to mature eIF-5A factor and is essential for its function.</text>
</comment>
<proteinExistence type="predicted"/>
<dbReference type="GO" id="GO:0016491">
    <property type="term" value="F:oxidoreductase activity"/>
    <property type="evidence" value="ECO:0007669"/>
    <property type="project" value="TreeGrafter"/>
</dbReference>
<dbReference type="InterPro" id="IPR004155">
    <property type="entry name" value="PBS_lyase_HEAT"/>
</dbReference>
<dbReference type="Proteomes" id="UP000093501">
    <property type="component" value="Unassembled WGS sequence"/>
</dbReference>
<dbReference type="Gene3D" id="1.25.10.10">
    <property type="entry name" value="Leucine-rich Repeat Variant"/>
    <property type="match status" value="2"/>
</dbReference>
<evidence type="ECO:0000256" key="1">
    <source>
        <dbReference type="ARBA" id="ARBA00045876"/>
    </source>
</evidence>
<comment type="caution">
    <text evidence="2">The sequence shown here is derived from an EMBL/GenBank/DDBJ whole genome shotgun (WGS) entry which is preliminary data.</text>
</comment>
<dbReference type="PROSITE" id="PS50077">
    <property type="entry name" value="HEAT_REPEAT"/>
    <property type="match status" value="1"/>
</dbReference>
<reference evidence="3" key="1">
    <citation type="submission" date="2016-07" db="EMBL/GenBank/DDBJ databases">
        <authorList>
            <person name="Florea S."/>
            <person name="Webb J.S."/>
            <person name="Jaromczyk J."/>
            <person name="Schardl C.L."/>
        </authorList>
    </citation>
    <scope>NUCLEOTIDE SEQUENCE [LARGE SCALE GENOMIC DNA]</scope>
    <source>
        <strain evidence="3">IPBSL-7</strain>
    </source>
</reference>